<reference evidence="1 2" key="1">
    <citation type="journal article" date="2006" name="Nature">
        <title>Global trends of whole-genome duplications revealed by the ciliate Paramecium tetraurelia.</title>
        <authorList>
            <consortium name="Genoscope"/>
            <person name="Aury J.-M."/>
            <person name="Jaillon O."/>
            <person name="Duret L."/>
            <person name="Noel B."/>
            <person name="Jubin C."/>
            <person name="Porcel B.M."/>
            <person name="Segurens B."/>
            <person name="Daubin V."/>
            <person name="Anthouard V."/>
            <person name="Aiach N."/>
            <person name="Arnaiz O."/>
            <person name="Billaut A."/>
            <person name="Beisson J."/>
            <person name="Blanc I."/>
            <person name="Bouhouche K."/>
            <person name="Camara F."/>
            <person name="Duharcourt S."/>
            <person name="Guigo R."/>
            <person name="Gogendeau D."/>
            <person name="Katinka M."/>
            <person name="Keller A.-M."/>
            <person name="Kissmehl R."/>
            <person name="Klotz C."/>
            <person name="Koll F."/>
            <person name="Le Moue A."/>
            <person name="Lepere C."/>
            <person name="Malinsky S."/>
            <person name="Nowacki M."/>
            <person name="Nowak J.K."/>
            <person name="Plattner H."/>
            <person name="Poulain J."/>
            <person name="Ruiz F."/>
            <person name="Serrano V."/>
            <person name="Zagulski M."/>
            <person name="Dessen P."/>
            <person name="Betermier M."/>
            <person name="Weissenbach J."/>
            <person name="Scarpelli C."/>
            <person name="Schachter V."/>
            <person name="Sperling L."/>
            <person name="Meyer E."/>
            <person name="Cohen J."/>
            <person name="Wincker P."/>
        </authorList>
    </citation>
    <scope>NUCLEOTIDE SEQUENCE [LARGE SCALE GENOMIC DNA]</scope>
    <source>
        <strain evidence="1 2">Stock d4-2</strain>
    </source>
</reference>
<dbReference type="Proteomes" id="UP000000600">
    <property type="component" value="Unassembled WGS sequence"/>
</dbReference>
<dbReference type="KEGG" id="ptm:GSPATT00029424001"/>
<sequence length="1646" mass="183240">MFKCQQFRLDALIWLNGTKCFWNGSQCVIKGCSSNTSATSQAECEAFSSECIFNVSASIGCVDKFCENIIQQDQCTVDAFNNNCIWKSNCFVKQCVFAPKTFQTHSECETYLMECGLDDSGFGCMNKLLTCSAYVSEKGCNKTKSGGSCAWNNQKCVERQCNMAGNSFTTTGECQLYKSDCIVNNNQNGCMNLTPNCGDRHLKENCEFGTLPFCIWNITNECVQKSCETASVVGSRNYLTFFTQSNCNQYMNDCVLNNSSNGCMTKPSTCNQLGINNCYASIQNDCIWTGGQCLEKFPLGMLQLIQQMYCKQQFKWVHESTEMLILSKCVLCVWTGMYCRESICTDSADSNNFDNYEKCQSLNPDCTVVSRVDQRGCIKKLSNCIEYKYQYQCYSTLNQVDCIWTHNKCQELQKLDCTLIPLQIYNDANCSSILFRCKSNYLESQCIDKTCTDYSYSTKADCERISGCTLNRDANGCNDKKDFCYEYTPDLSYCNYSKQGKCAVRGIECVYIHIDCNTLPTPTINTDCSNKRDFCIMIVQGSSYTCSAGQCSGFSGATYSFDVCQAYDYSCTVNRTSTGCALMANKCSSATSDNCVYSKDDHKCIWTGTVCKPVANTSEQNCYLLTDPSSNLTFDLCQQYSNNYCSVNRAGNACINMLENCTLYTALSDCYQSSRGRCIQNNQENSKAACIDIPNSISCYQILLGENFYYTHQVCQKFNSNCTNYTNLGCIEKTCKNIMINPTTHEECESWLSICTINSSRDACVEKNSTCQQQSVSDCLWTREGQCILNVIFYPLSRLITNALMSIINVLWPIKVVALQNHKIAVVTQQKFNASTTMLIKSVGGIKALSNVQLQYVISLHKTMQFLIVQLQSLAINILPYQNVYSTIRINLVSGILTLIDVNTNNAMPLQSTMKIISNVKILIVNAQSKSNQIIQNNRLHKVVERQASTAVTISLNNNVLSLKTIKNVLGLNLPVLYQPVTLLQKLLTILPIKVAKNTQTPVQSHQICLVVQRFQRNAQISALKSHALEMEVAMIVSGMIQHVKSKLVLLLHLSKTVLYSVHFGYLIVQLKTRTNARDNLVKSTNIILISECKAAMQTCTTDGVKCVQRRSCSASLSEAGCTTSINNEQCFWIGTSCTLKECQIINKEKECNVSYNKIKCIWQNGICRNVEDCQDYTGNNHTECQKQNASCTIGDNQKCMKLKSCAEFVSSKSCVQGLDGPCRWVPKLSKCFQFTSCKSIQFTTDQECKQVSPLCTTDGYTCIAITLCAETNTEGGCVSGIDGNCIMTVPALNSTLNPIYAYYLTHQDCQKASKNCTTDGLNGCINLSECEQYVNQVSCNINSIGVQLQNDQIISTGACVWNQSGKCANQICTDLYGTSHQQCTLHLSTCTYDGVTCISKLNCSEYKTQDICSAAYGLEGRCNWNAFQGICQPFTCSSITNGTTLEYCQSTLSSCITDGFNCVSKDVCSSYTTKIACTLGGTDGICVWNGFSCQLMQSCNSADIDQDACLMGKDRCVFKYAIGITTSSCSAHTCESYEKTNGKCSSFYNWDKSFKKSCQLVDGKCVEFDLTILDQSRCYTVSEYTYTWNASQNKCQSCNDVVDTTTNQTQNQSNQTTNTSTDPESTVNDLARNLELIFMFLIMVY</sequence>
<dbReference type="HOGENOM" id="CLU_000383_0_0_1"/>
<dbReference type="Pfam" id="PF01508">
    <property type="entry name" value="Paramecium_SA"/>
    <property type="match status" value="14"/>
</dbReference>
<dbReference type="InterPro" id="IPR002895">
    <property type="entry name" value="Paramecium_SA"/>
</dbReference>
<dbReference type="EMBL" id="CT867998">
    <property type="protein sequence ID" value="CAK58795.1"/>
    <property type="molecule type" value="Genomic_DNA"/>
</dbReference>
<accession>A0BJS8</accession>
<protein>
    <submittedName>
        <fullName evidence="1">Uncharacterized protein</fullName>
    </submittedName>
</protein>
<gene>
    <name evidence="1" type="ORF">GSPATT00029424001</name>
</gene>
<name>A0BJS8_PARTE</name>
<dbReference type="GeneID" id="5011977"/>
<proteinExistence type="predicted"/>
<dbReference type="SMART" id="SM00639">
    <property type="entry name" value="PSA"/>
    <property type="match status" value="15"/>
</dbReference>
<evidence type="ECO:0000313" key="1">
    <source>
        <dbReference type="EMBL" id="CAK58795.1"/>
    </source>
</evidence>
<organism evidence="1 2">
    <name type="scientific">Paramecium tetraurelia</name>
    <dbReference type="NCBI Taxonomy" id="5888"/>
    <lineage>
        <taxon>Eukaryota</taxon>
        <taxon>Sar</taxon>
        <taxon>Alveolata</taxon>
        <taxon>Ciliophora</taxon>
        <taxon>Intramacronucleata</taxon>
        <taxon>Oligohymenophorea</taxon>
        <taxon>Peniculida</taxon>
        <taxon>Parameciidae</taxon>
        <taxon>Paramecium</taxon>
    </lineage>
</organism>
<dbReference type="RefSeq" id="XP_001426193.1">
    <property type="nucleotide sequence ID" value="XM_001426156.1"/>
</dbReference>
<keyword evidence="2" id="KW-1185">Reference proteome</keyword>
<dbReference type="OMA" id="TTHEECE"/>
<dbReference type="InParanoid" id="A0BJS8"/>
<evidence type="ECO:0000313" key="2">
    <source>
        <dbReference type="Proteomes" id="UP000000600"/>
    </source>
</evidence>
<dbReference type="OrthoDB" id="10045365at2759"/>